<dbReference type="PANTHER" id="PTHR42878">
    <property type="entry name" value="TWO-COMPONENT HISTIDINE KINASE"/>
    <property type="match status" value="1"/>
</dbReference>
<dbReference type="InterPro" id="IPR007890">
    <property type="entry name" value="CHASE2"/>
</dbReference>
<feature type="transmembrane region" description="Helical" evidence="9">
    <location>
        <begin position="298"/>
        <end position="316"/>
    </location>
</feature>
<sequence>MGRRFILECVMIALLMPPLLWWLQDAPGIKVVDAMLYDGTMNQLLVAPSSDVLIVGVDARSLAALGPWPWPRGVHARLLDTLSRDGAQRVLLDFFLDGASDAENDRRLASSMTKLPVYLPLRVAADGPRGSNGAPDFVRPLPAFERSAAGVGHADVAVDANGVSRWMFMREGPPGRLEPYVGARLAARDGVASSDRDADAPAGREWIRQAPFGFPLTQTLHGWRTVSYISMLRGQVPAEFVRGKLVLIGTLEDAHLERPVSVSTPGGVAPLSGIELQADAIDALRHGRTVHPLSRRAFALWASLPIWLALALFLPAARYGWAVALAMSGACLAICVSLLTYAHLWVPPVPTLLGLATAYFLWSWRRLSAFFHFFSRRIAMLNALPAGAFEPASRLQPRAWDRVASRIASLDAAIDRVAQIKTMLSVSISQMPIAVLVCLDDGTITQSNDAARRLLVSPSSRNDSDDVLDGRNLPSMLRELDTPARYAAAPGTPWFDALAREYVTPRDQAFKPRVAALDGFGDEPRRWMIALHDVTSERRIEREREQWISYISHDLRTPQINIISLLNLYAAGATRRDARALIDGVRQETERAIRLADSILDLLTARSNRYRFEPAPIASIVLDAIDRVWAGATSRNIVIDARIDDDDTLLWADGALLTRAFVNLLHNAIRHSAPDSAIDVCVAVDRNASPRRVHVALRDEGEGMTEDQAARLFDGPFATQWRAAEPPAARRDIRSHGIGLSMVVEVVVRHGGCISAYSRPGAGATFLLDFPLHDEPPR</sequence>
<evidence type="ECO:0000256" key="6">
    <source>
        <dbReference type="ARBA" id="ARBA00022777"/>
    </source>
</evidence>
<keyword evidence="6" id="KW-0418">Kinase</keyword>
<organism evidence="11 12">
    <name type="scientific">Burkholderia pseudomultivorans</name>
    <dbReference type="NCBI Taxonomy" id="1207504"/>
    <lineage>
        <taxon>Bacteria</taxon>
        <taxon>Pseudomonadati</taxon>
        <taxon>Pseudomonadota</taxon>
        <taxon>Betaproteobacteria</taxon>
        <taxon>Burkholderiales</taxon>
        <taxon>Burkholderiaceae</taxon>
        <taxon>Burkholderia</taxon>
        <taxon>Burkholderia cepacia complex</taxon>
    </lineage>
</organism>
<dbReference type="SMART" id="SM01080">
    <property type="entry name" value="CHASE2"/>
    <property type="match status" value="1"/>
</dbReference>
<dbReference type="InterPro" id="IPR017181">
    <property type="entry name" value="Sig_transdc_His_kin_CHASE2"/>
</dbReference>
<evidence type="ECO:0000313" key="11">
    <source>
        <dbReference type="EMBL" id="KWF20836.1"/>
    </source>
</evidence>
<dbReference type="SUPFAM" id="SSF47384">
    <property type="entry name" value="Homodimeric domain of signal transducing histidine kinase"/>
    <property type="match status" value="1"/>
</dbReference>
<dbReference type="GO" id="GO:0030295">
    <property type="term" value="F:protein kinase activator activity"/>
    <property type="evidence" value="ECO:0007669"/>
    <property type="project" value="TreeGrafter"/>
</dbReference>
<dbReference type="EC" id="2.7.13.3" evidence="2"/>
<keyword evidence="9" id="KW-0812">Transmembrane</keyword>
<evidence type="ECO:0000256" key="5">
    <source>
        <dbReference type="ARBA" id="ARBA00022741"/>
    </source>
</evidence>
<dbReference type="PROSITE" id="PS50109">
    <property type="entry name" value="HIS_KIN"/>
    <property type="match status" value="1"/>
</dbReference>
<evidence type="ECO:0000256" key="2">
    <source>
        <dbReference type="ARBA" id="ARBA00012438"/>
    </source>
</evidence>
<comment type="caution">
    <text evidence="11">The sequence shown here is derived from an EMBL/GenBank/DDBJ whole genome shotgun (WGS) entry which is preliminary data.</text>
</comment>
<feature type="domain" description="Histidine kinase" evidence="10">
    <location>
        <begin position="550"/>
        <end position="774"/>
    </location>
</feature>
<accession>A0A132E809</accession>
<dbReference type="EMBL" id="LPJR01000076">
    <property type="protein sequence ID" value="KWF20836.1"/>
    <property type="molecule type" value="Genomic_DNA"/>
</dbReference>
<dbReference type="InterPro" id="IPR036890">
    <property type="entry name" value="HATPase_C_sf"/>
</dbReference>
<evidence type="ECO:0000256" key="4">
    <source>
        <dbReference type="ARBA" id="ARBA00022679"/>
    </source>
</evidence>
<keyword evidence="3" id="KW-0597">Phosphoprotein</keyword>
<dbReference type="InterPro" id="IPR036097">
    <property type="entry name" value="HisK_dim/P_sf"/>
</dbReference>
<evidence type="ECO:0000313" key="12">
    <source>
        <dbReference type="Proteomes" id="UP000062912"/>
    </source>
</evidence>
<comment type="catalytic activity">
    <reaction evidence="1">
        <text>ATP + protein L-histidine = ADP + protein N-phospho-L-histidine.</text>
        <dbReference type="EC" id="2.7.13.3"/>
    </reaction>
</comment>
<dbReference type="InterPro" id="IPR004358">
    <property type="entry name" value="Sig_transdc_His_kin-like_C"/>
</dbReference>
<evidence type="ECO:0000259" key="10">
    <source>
        <dbReference type="PROSITE" id="PS50109"/>
    </source>
</evidence>
<evidence type="ECO:0000256" key="8">
    <source>
        <dbReference type="ARBA" id="ARBA00023012"/>
    </source>
</evidence>
<dbReference type="InterPro" id="IPR050351">
    <property type="entry name" value="BphY/WalK/GraS-like"/>
</dbReference>
<dbReference type="Pfam" id="PF05226">
    <property type="entry name" value="CHASE2"/>
    <property type="match status" value="1"/>
</dbReference>
<dbReference type="CDD" id="cd00082">
    <property type="entry name" value="HisKA"/>
    <property type="match status" value="1"/>
</dbReference>
<dbReference type="Pfam" id="PF02518">
    <property type="entry name" value="HATPase_c"/>
    <property type="match status" value="1"/>
</dbReference>
<dbReference type="SMART" id="SM00388">
    <property type="entry name" value="HisKA"/>
    <property type="match status" value="1"/>
</dbReference>
<keyword evidence="9" id="KW-1133">Transmembrane helix</keyword>
<dbReference type="Proteomes" id="UP000062912">
    <property type="component" value="Unassembled WGS sequence"/>
</dbReference>
<dbReference type="PIRSF" id="PIRSF037347">
    <property type="entry name" value="STHK_CHASE2_PAS_prd"/>
    <property type="match status" value="1"/>
</dbReference>
<proteinExistence type="predicted"/>
<dbReference type="GO" id="GO:0000155">
    <property type="term" value="F:phosphorelay sensor kinase activity"/>
    <property type="evidence" value="ECO:0007669"/>
    <property type="project" value="InterPro"/>
</dbReference>
<dbReference type="InterPro" id="IPR005467">
    <property type="entry name" value="His_kinase_dom"/>
</dbReference>
<dbReference type="PANTHER" id="PTHR42878:SF7">
    <property type="entry name" value="SENSOR HISTIDINE KINASE GLRK"/>
    <property type="match status" value="1"/>
</dbReference>
<evidence type="ECO:0000256" key="1">
    <source>
        <dbReference type="ARBA" id="ARBA00000085"/>
    </source>
</evidence>
<dbReference type="InterPro" id="IPR003661">
    <property type="entry name" value="HisK_dim/P_dom"/>
</dbReference>
<dbReference type="AlphaFoldDB" id="A0A132E809"/>
<dbReference type="OrthoDB" id="9802500at2"/>
<dbReference type="SMART" id="SM00387">
    <property type="entry name" value="HATPase_c"/>
    <property type="match status" value="1"/>
</dbReference>
<dbReference type="Gene3D" id="3.30.450.20">
    <property type="entry name" value="PAS domain"/>
    <property type="match status" value="1"/>
</dbReference>
<dbReference type="Gene3D" id="1.10.287.130">
    <property type="match status" value="1"/>
</dbReference>
<dbReference type="InterPro" id="IPR003594">
    <property type="entry name" value="HATPase_dom"/>
</dbReference>
<dbReference type="GO" id="GO:0000156">
    <property type="term" value="F:phosphorelay response regulator activity"/>
    <property type="evidence" value="ECO:0007669"/>
    <property type="project" value="TreeGrafter"/>
</dbReference>
<dbReference type="Gene3D" id="3.30.565.10">
    <property type="entry name" value="Histidine kinase-like ATPase, C-terminal domain"/>
    <property type="match status" value="1"/>
</dbReference>
<evidence type="ECO:0000256" key="7">
    <source>
        <dbReference type="ARBA" id="ARBA00022840"/>
    </source>
</evidence>
<keyword evidence="8" id="KW-0902">Two-component regulatory system</keyword>
<dbReference type="SUPFAM" id="SSF55874">
    <property type="entry name" value="ATPase domain of HSP90 chaperone/DNA topoisomerase II/histidine kinase"/>
    <property type="match status" value="1"/>
</dbReference>
<evidence type="ECO:0000256" key="3">
    <source>
        <dbReference type="ARBA" id="ARBA00022553"/>
    </source>
</evidence>
<keyword evidence="5" id="KW-0547">Nucleotide-binding</keyword>
<dbReference type="GO" id="GO:0005524">
    <property type="term" value="F:ATP binding"/>
    <property type="evidence" value="ECO:0007669"/>
    <property type="project" value="UniProtKB-KW"/>
</dbReference>
<protein>
    <recommendedName>
        <fullName evidence="2">histidine kinase</fullName>
        <ecNumber evidence="2">2.7.13.3</ecNumber>
    </recommendedName>
</protein>
<keyword evidence="7" id="KW-0067">ATP-binding</keyword>
<dbReference type="RefSeq" id="WP_060246149.1">
    <property type="nucleotide sequence ID" value="NZ_LPJR01000076.1"/>
</dbReference>
<name>A0A132E809_9BURK</name>
<keyword evidence="4" id="KW-0808">Transferase</keyword>
<reference evidence="11 12" key="1">
    <citation type="submission" date="2015-11" db="EMBL/GenBank/DDBJ databases">
        <title>Expanding the genomic diversity of Burkholderia species for the development of highly accurate diagnostics.</title>
        <authorList>
            <person name="Sahl J."/>
            <person name="Keim P."/>
            <person name="Wagner D."/>
        </authorList>
    </citation>
    <scope>NUCLEOTIDE SEQUENCE [LARGE SCALE GENOMIC DNA]</scope>
    <source>
        <strain evidence="11 12">MSMB368WGS</strain>
    </source>
</reference>
<dbReference type="PRINTS" id="PR00344">
    <property type="entry name" value="BCTRLSENSOR"/>
</dbReference>
<dbReference type="GO" id="GO:0007234">
    <property type="term" value="P:osmosensory signaling via phosphorelay pathway"/>
    <property type="evidence" value="ECO:0007669"/>
    <property type="project" value="TreeGrafter"/>
</dbReference>
<evidence type="ECO:0000256" key="9">
    <source>
        <dbReference type="SAM" id="Phobius"/>
    </source>
</evidence>
<keyword evidence="9" id="KW-0472">Membrane</keyword>
<gene>
    <name evidence="11" type="ORF">WT56_29700</name>
</gene>
<feature type="transmembrane region" description="Helical" evidence="9">
    <location>
        <begin position="323"/>
        <end position="346"/>
    </location>
</feature>